<name>A0A8J2PDS0_9HEXA</name>
<feature type="region of interest" description="Disordered" evidence="1">
    <location>
        <begin position="37"/>
        <end position="69"/>
    </location>
</feature>
<feature type="non-terminal residue" evidence="3">
    <location>
        <position position="113"/>
    </location>
</feature>
<keyword evidence="4" id="KW-1185">Reference proteome</keyword>
<evidence type="ECO:0000256" key="1">
    <source>
        <dbReference type="SAM" id="MobiDB-lite"/>
    </source>
</evidence>
<protein>
    <submittedName>
        <fullName evidence="3">Uncharacterized protein</fullName>
    </submittedName>
</protein>
<keyword evidence="2" id="KW-0812">Transmembrane</keyword>
<reference evidence="3" key="1">
    <citation type="submission" date="2021-06" db="EMBL/GenBank/DDBJ databases">
        <authorList>
            <person name="Hodson N. C."/>
            <person name="Mongue J. A."/>
            <person name="Jaron S. K."/>
        </authorList>
    </citation>
    <scope>NUCLEOTIDE SEQUENCE</scope>
</reference>
<evidence type="ECO:0000313" key="3">
    <source>
        <dbReference type="EMBL" id="CAG7825162.1"/>
    </source>
</evidence>
<sequence length="113" mass="11969">MELFPLVALGVGTACIGTLIVFILALILRSRLCTSPGRRRIPHPTSNNSHSIVEKTGSVMPPPSPMTNNSTLVSSTGYRTLATSKHEADAANPDIIPGANNFSTMAGKLLHVF</sequence>
<comment type="caution">
    <text evidence="3">The sequence shown here is derived from an EMBL/GenBank/DDBJ whole genome shotgun (WGS) entry which is preliminary data.</text>
</comment>
<dbReference type="EMBL" id="CAJVCH010535240">
    <property type="protein sequence ID" value="CAG7825162.1"/>
    <property type="molecule type" value="Genomic_DNA"/>
</dbReference>
<gene>
    <name evidence="3" type="ORF">AFUS01_LOCUS35286</name>
</gene>
<accession>A0A8J2PDS0</accession>
<evidence type="ECO:0000313" key="4">
    <source>
        <dbReference type="Proteomes" id="UP000708208"/>
    </source>
</evidence>
<proteinExistence type="predicted"/>
<evidence type="ECO:0000256" key="2">
    <source>
        <dbReference type="SAM" id="Phobius"/>
    </source>
</evidence>
<organism evidence="3 4">
    <name type="scientific">Allacma fusca</name>
    <dbReference type="NCBI Taxonomy" id="39272"/>
    <lineage>
        <taxon>Eukaryota</taxon>
        <taxon>Metazoa</taxon>
        <taxon>Ecdysozoa</taxon>
        <taxon>Arthropoda</taxon>
        <taxon>Hexapoda</taxon>
        <taxon>Collembola</taxon>
        <taxon>Symphypleona</taxon>
        <taxon>Sminthuridae</taxon>
        <taxon>Allacma</taxon>
    </lineage>
</organism>
<dbReference type="AlphaFoldDB" id="A0A8J2PDS0"/>
<dbReference type="Proteomes" id="UP000708208">
    <property type="component" value="Unassembled WGS sequence"/>
</dbReference>
<feature type="transmembrane region" description="Helical" evidence="2">
    <location>
        <begin position="6"/>
        <end position="28"/>
    </location>
</feature>
<keyword evidence="2" id="KW-0472">Membrane</keyword>
<keyword evidence="2" id="KW-1133">Transmembrane helix</keyword>